<feature type="domain" description="Methanogenesis regulatory protein FilR1 middle" evidence="1">
    <location>
        <begin position="137"/>
        <end position="252"/>
    </location>
</feature>
<dbReference type="InterPro" id="IPR036390">
    <property type="entry name" value="WH_DNA-bd_sf"/>
</dbReference>
<dbReference type="PIRSF" id="PIRSF006692">
    <property type="entry name" value="TF_HTH_AF0396_prd"/>
    <property type="match status" value="1"/>
</dbReference>
<evidence type="ECO:0000313" key="2">
    <source>
        <dbReference type="EMBL" id="TGC07426.1"/>
    </source>
</evidence>
<comment type="caution">
    <text evidence="2">The sequence shown here is derived from an EMBL/GenBank/DDBJ whole genome shotgun (WGS) entry which is preliminary data.</text>
</comment>
<protein>
    <submittedName>
        <fullName evidence="2">Transcriptional regulator</fullName>
    </submittedName>
</protein>
<evidence type="ECO:0000313" key="3">
    <source>
        <dbReference type="Proteomes" id="UP000297295"/>
    </source>
</evidence>
<dbReference type="OrthoDB" id="11410at2157"/>
<dbReference type="Pfam" id="PF08350">
    <property type="entry name" value="FilR1_middle"/>
    <property type="match status" value="1"/>
</dbReference>
<sequence>MKKSLIDVIFASDKRKETLLLLKDGHQEMKSLLKSLDTTRQALLPQMKILEEHHLVFHYDDIYELTFIGELIVDKVRPLIDTTEVLDVDIDYWGTHDFDFVPPNLLERINELKHYKIINPPLMDLFNLHKTYHKDKTPEHVYSVGNIFYPNYQSRFTEMIDNKITINYIVSKDLFNKIRKESNEHIELLIKSGYFKLYVYHQKINFLFFTFDDYHIVMNPLKKAGDVDHSYIICSTEDALNWGKELFNYYLKDSTPITRL</sequence>
<accession>A0A4E0PUZ8</accession>
<dbReference type="Proteomes" id="UP000297295">
    <property type="component" value="Unassembled WGS sequence"/>
</dbReference>
<dbReference type="EMBL" id="PGGK01000016">
    <property type="protein sequence ID" value="TGC07426.1"/>
    <property type="molecule type" value="Genomic_DNA"/>
</dbReference>
<dbReference type="AlphaFoldDB" id="A0A4E0PUZ8"/>
<dbReference type="InterPro" id="IPR013561">
    <property type="entry name" value="FilR1_middle_dom"/>
</dbReference>
<reference evidence="2 3" key="1">
    <citation type="submission" date="2017-11" db="EMBL/GenBank/DDBJ databases">
        <title>Isolation and Characterization of Methanogenic Archaea from Saline Meromictic Lake at Siberia.</title>
        <authorList>
            <person name="Shen Y."/>
            <person name="Huang H.-H."/>
            <person name="Lai M.-C."/>
            <person name="Chen S.-C."/>
        </authorList>
    </citation>
    <scope>NUCLEOTIDE SEQUENCE [LARGE SCALE GENOMIC DNA]</scope>
    <source>
        <strain evidence="2 3">SY-01</strain>
    </source>
</reference>
<evidence type="ECO:0000259" key="1">
    <source>
        <dbReference type="Pfam" id="PF08350"/>
    </source>
</evidence>
<proteinExistence type="predicted"/>
<dbReference type="SUPFAM" id="SSF46785">
    <property type="entry name" value="Winged helix' DNA-binding domain"/>
    <property type="match status" value="1"/>
</dbReference>
<keyword evidence="3" id="KW-1185">Reference proteome</keyword>
<gene>
    <name evidence="2" type="ORF">CUN85_11530</name>
</gene>
<dbReference type="RefSeq" id="WP_135390449.1">
    <property type="nucleotide sequence ID" value="NZ_PGGK01000016.1"/>
</dbReference>
<name>A0A4E0PUZ8_9EURY</name>
<organism evidence="2 3">
    <name type="scientific">Methanolobus halotolerans</name>
    <dbReference type="NCBI Taxonomy" id="2052935"/>
    <lineage>
        <taxon>Archaea</taxon>
        <taxon>Methanobacteriati</taxon>
        <taxon>Methanobacteriota</taxon>
        <taxon>Stenosarchaea group</taxon>
        <taxon>Methanomicrobia</taxon>
        <taxon>Methanosarcinales</taxon>
        <taxon>Methanosarcinaceae</taxon>
        <taxon>Methanolobus</taxon>
    </lineage>
</organism>
<dbReference type="InterPro" id="IPR016490">
    <property type="entry name" value="Tscrpt_reg_HTH_AF0396-typ3"/>
</dbReference>